<keyword evidence="4 7" id="KW-0560">Oxidoreductase</keyword>
<evidence type="ECO:0008006" key="10">
    <source>
        <dbReference type="Google" id="ProtNLM"/>
    </source>
</evidence>
<evidence type="ECO:0000256" key="7">
    <source>
        <dbReference type="RuleBase" id="RU000461"/>
    </source>
</evidence>
<name>A0A318LUC9_9PSEU</name>
<evidence type="ECO:0000313" key="9">
    <source>
        <dbReference type="Proteomes" id="UP000247892"/>
    </source>
</evidence>
<keyword evidence="5 7" id="KW-0408">Iron</keyword>
<comment type="caution">
    <text evidence="8">The sequence shown here is derived from an EMBL/GenBank/DDBJ whole genome shotgun (WGS) entry which is preliminary data.</text>
</comment>
<accession>A0A318LUC9</accession>
<dbReference type="RefSeq" id="WP_110333953.1">
    <property type="nucleotide sequence ID" value="NZ_MASU01000001.1"/>
</dbReference>
<gene>
    <name evidence="8" type="ORF">BA062_00135</name>
</gene>
<evidence type="ECO:0000256" key="4">
    <source>
        <dbReference type="ARBA" id="ARBA00023002"/>
    </source>
</evidence>
<dbReference type="GO" id="GO:0020037">
    <property type="term" value="F:heme binding"/>
    <property type="evidence" value="ECO:0007669"/>
    <property type="project" value="InterPro"/>
</dbReference>
<dbReference type="EMBL" id="MASU01000001">
    <property type="protein sequence ID" value="PXY38212.1"/>
    <property type="molecule type" value="Genomic_DNA"/>
</dbReference>
<organism evidence="8 9">
    <name type="scientific">Prauserella flavalba</name>
    <dbReference type="NCBI Taxonomy" id="1477506"/>
    <lineage>
        <taxon>Bacteria</taxon>
        <taxon>Bacillati</taxon>
        <taxon>Actinomycetota</taxon>
        <taxon>Actinomycetes</taxon>
        <taxon>Pseudonocardiales</taxon>
        <taxon>Pseudonocardiaceae</taxon>
        <taxon>Prauserella</taxon>
    </lineage>
</organism>
<dbReference type="PANTHER" id="PTHR46696">
    <property type="entry name" value="P450, PUTATIVE (EUROFUNG)-RELATED"/>
    <property type="match status" value="1"/>
</dbReference>
<dbReference type="Gene3D" id="1.10.630.10">
    <property type="entry name" value="Cytochrome P450"/>
    <property type="match status" value="1"/>
</dbReference>
<evidence type="ECO:0000256" key="5">
    <source>
        <dbReference type="ARBA" id="ARBA00023004"/>
    </source>
</evidence>
<dbReference type="PRINTS" id="PR00359">
    <property type="entry name" value="BP450"/>
</dbReference>
<dbReference type="CDD" id="cd20625">
    <property type="entry name" value="CYP164-like"/>
    <property type="match status" value="1"/>
</dbReference>
<dbReference type="Pfam" id="PF00067">
    <property type="entry name" value="p450"/>
    <property type="match status" value="1"/>
</dbReference>
<evidence type="ECO:0000256" key="3">
    <source>
        <dbReference type="ARBA" id="ARBA00022723"/>
    </source>
</evidence>
<evidence type="ECO:0000256" key="1">
    <source>
        <dbReference type="ARBA" id="ARBA00010617"/>
    </source>
</evidence>
<reference evidence="8 9" key="1">
    <citation type="submission" date="2016-07" db="EMBL/GenBank/DDBJ databases">
        <title>Draft genome sequence of Prauserella sp. YIM 121212, isolated from alkaline soil.</title>
        <authorList>
            <person name="Ruckert C."/>
            <person name="Albersmeier A."/>
            <person name="Jiang C.-L."/>
            <person name="Jiang Y."/>
            <person name="Kalinowski J."/>
            <person name="Schneider O."/>
            <person name="Winkler A."/>
            <person name="Zotchev S.B."/>
        </authorList>
    </citation>
    <scope>NUCLEOTIDE SEQUENCE [LARGE SCALE GENOMIC DNA]</scope>
    <source>
        <strain evidence="8 9">YIM 121212</strain>
    </source>
</reference>
<keyword evidence="3 7" id="KW-0479">Metal-binding</keyword>
<comment type="similarity">
    <text evidence="1 7">Belongs to the cytochrome P450 family.</text>
</comment>
<keyword evidence="9" id="KW-1185">Reference proteome</keyword>
<evidence type="ECO:0000313" key="8">
    <source>
        <dbReference type="EMBL" id="PXY38212.1"/>
    </source>
</evidence>
<evidence type="ECO:0000256" key="2">
    <source>
        <dbReference type="ARBA" id="ARBA00022617"/>
    </source>
</evidence>
<dbReference type="PROSITE" id="PS00086">
    <property type="entry name" value="CYTOCHROME_P450"/>
    <property type="match status" value="1"/>
</dbReference>
<dbReference type="GO" id="GO:0016705">
    <property type="term" value="F:oxidoreductase activity, acting on paired donors, with incorporation or reduction of molecular oxygen"/>
    <property type="evidence" value="ECO:0007669"/>
    <property type="project" value="InterPro"/>
</dbReference>
<dbReference type="InterPro" id="IPR002397">
    <property type="entry name" value="Cyt_P450_B"/>
</dbReference>
<dbReference type="PANTHER" id="PTHR46696:SF1">
    <property type="entry name" value="CYTOCHROME P450 YJIB-RELATED"/>
    <property type="match status" value="1"/>
</dbReference>
<protein>
    <recommendedName>
        <fullName evidence="10">Cytochrome P450</fullName>
    </recommendedName>
</protein>
<proteinExistence type="inferred from homology"/>
<dbReference type="InterPro" id="IPR001128">
    <property type="entry name" value="Cyt_P450"/>
</dbReference>
<dbReference type="GO" id="GO:0004497">
    <property type="term" value="F:monooxygenase activity"/>
    <property type="evidence" value="ECO:0007669"/>
    <property type="project" value="UniProtKB-KW"/>
</dbReference>
<dbReference type="SUPFAM" id="SSF48264">
    <property type="entry name" value="Cytochrome P450"/>
    <property type="match status" value="1"/>
</dbReference>
<dbReference type="AlphaFoldDB" id="A0A318LUC9"/>
<keyword evidence="6 7" id="KW-0503">Monooxygenase</keyword>
<dbReference type="Proteomes" id="UP000247892">
    <property type="component" value="Unassembled WGS sequence"/>
</dbReference>
<dbReference type="GO" id="GO:0005506">
    <property type="term" value="F:iron ion binding"/>
    <property type="evidence" value="ECO:0007669"/>
    <property type="project" value="InterPro"/>
</dbReference>
<dbReference type="InterPro" id="IPR017972">
    <property type="entry name" value="Cyt_P450_CS"/>
</dbReference>
<evidence type="ECO:0000256" key="6">
    <source>
        <dbReference type="ARBA" id="ARBA00023033"/>
    </source>
</evidence>
<sequence length="405" mass="45358">MSDDWSVTSVIRRLLSPEGLADPYAIYSEIRAAADAGLPTGRFLFRYADVREALYDRDLSSDRVSAILRPLPEEARREAAPLEETMRDIVVFSDPPDHRRLRRLLLKAFTPRMVAQAKPAIEKLTRSLLDGLPAEGDAFDLHRGLMYPMPALVVSALLGIPEEEHEAFQGWALDLVLVVGSGRITPELARRASDSALRMRELLSRLVEQRRNAPGPDLLSAMIEAVDEGERLTENELYANALFLMTAGHETATNMLSNGLLALLRHPDQLELLRGDHSLLGSATEEMLRFEGPVQIAARIADRDRELCGLDLNRGQPVILLLGAANRDPDVFEDPDRFDITREAKGHLAFSHGMHFCLGAALARAEMEVVLPLVFERFPRLRLAEEDIEWQPTLDFRGPNRLLVR</sequence>
<dbReference type="InterPro" id="IPR036396">
    <property type="entry name" value="Cyt_P450_sf"/>
</dbReference>
<dbReference type="FunFam" id="1.10.630.10:FF:000018">
    <property type="entry name" value="Cytochrome P450 monooxygenase"/>
    <property type="match status" value="1"/>
</dbReference>
<keyword evidence="2 7" id="KW-0349">Heme</keyword>
<dbReference type="OrthoDB" id="4156795at2"/>